<dbReference type="HOGENOM" id="CLU_1444064_0_0_1"/>
<evidence type="ECO:0000313" key="2">
    <source>
        <dbReference type="Ensembl" id="ENSCSAVP00000001405.1"/>
    </source>
</evidence>
<dbReference type="AlphaFoldDB" id="H2Y7V7"/>
<name>H2Y7V7_CIOSA</name>
<evidence type="ECO:0000313" key="3">
    <source>
        <dbReference type="Proteomes" id="UP000007875"/>
    </source>
</evidence>
<reference evidence="2" key="2">
    <citation type="submission" date="2025-08" db="UniProtKB">
        <authorList>
            <consortium name="Ensembl"/>
        </authorList>
    </citation>
    <scope>IDENTIFICATION</scope>
</reference>
<sequence length="188" mass="20879">MKSTVRTIGLSLASLGEDSLSMEEVNATVPNNDPELPNTNDATNEVFNPDLTEPKLTLQQMNETSQPEQTLETSNTDVKELLDCGDDISVATDSIPNVAMDVQVKEPVATNLSTNSSEIDVDYDEIKEKLKLEIRDIVREEMAVVQQELKSDVVPNKSGAVPKQPTAKRTPKKIKQEIKELRKEMKEI</sequence>
<accession>H2Y7V7</accession>
<reference evidence="3" key="1">
    <citation type="submission" date="2003-08" db="EMBL/GenBank/DDBJ databases">
        <authorList>
            <person name="Birren B."/>
            <person name="Nusbaum C."/>
            <person name="Abebe A."/>
            <person name="Abouelleil A."/>
            <person name="Adekoya E."/>
            <person name="Ait-zahra M."/>
            <person name="Allen N."/>
            <person name="Allen T."/>
            <person name="An P."/>
            <person name="Anderson M."/>
            <person name="Anderson S."/>
            <person name="Arachchi H."/>
            <person name="Armbruster J."/>
            <person name="Bachantsang P."/>
            <person name="Baldwin J."/>
            <person name="Barry A."/>
            <person name="Bayul T."/>
            <person name="Blitshsteyn B."/>
            <person name="Bloom T."/>
            <person name="Blye J."/>
            <person name="Boguslavskiy L."/>
            <person name="Borowsky M."/>
            <person name="Boukhgalter B."/>
            <person name="Brunache A."/>
            <person name="Butler J."/>
            <person name="Calixte N."/>
            <person name="Calvo S."/>
            <person name="Camarata J."/>
            <person name="Campo K."/>
            <person name="Chang J."/>
            <person name="Cheshatsang Y."/>
            <person name="Citroen M."/>
            <person name="Collymore A."/>
            <person name="Considine T."/>
            <person name="Cook A."/>
            <person name="Cooke P."/>
            <person name="Corum B."/>
            <person name="Cuomo C."/>
            <person name="David R."/>
            <person name="Dawoe T."/>
            <person name="Degray S."/>
            <person name="Dodge S."/>
            <person name="Dooley K."/>
            <person name="Dorje P."/>
            <person name="Dorjee K."/>
            <person name="Dorris L."/>
            <person name="Duffey N."/>
            <person name="Dupes A."/>
            <person name="Elkins T."/>
            <person name="Engels R."/>
            <person name="Erickson J."/>
            <person name="Farina A."/>
            <person name="Faro S."/>
            <person name="Ferreira P."/>
            <person name="Fischer H."/>
            <person name="Fitzgerald M."/>
            <person name="Foley K."/>
            <person name="Gage D."/>
            <person name="Galagan J."/>
            <person name="Gearin G."/>
            <person name="Gnerre S."/>
            <person name="Gnirke A."/>
            <person name="Goyette A."/>
            <person name="Graham J."/>
            <person name="Grandbois E."/>
            <person name="Gyaltsen K."/>
            <person name="Hafez N."/>
            <person name="Hagopian D."/>
            <person name="Hagos B."/>
            <person name="Hall J."/>
            <person name="Hatcher B."/>
            <person name="Heller A."/>
            <person name="Higgins H."/>
            <person name="Honan T."/>
            <person name="Horn A."/>
            <person name="Houde N."/>
            <person name="Hughes L."/>
            <person name="Hulme W."/>
            <person name="Husby E."/>
            <person name="Iliev I."/>
            <person name="Jaffe D."/>
            <person name="Jones C."/>
            <person name="Kamal M."/>
            <person name="Kamat A."/>
            <person name="Kamvysselis M."/>
            <person name="Karlsson E."/>
            <person name="Kells C."/>
            <person name="Kieu A."/>
            <person name="Kisner P."/>
            <person name="Kodira C."/>
            <person name="Kulbokas E."/>
            <person name="Labutti K."/>
            <person name="Lama D."/>
            <person name="Landers T."/>
            <person name="Leger J."/>
            <person name="Levine S."/>
            <person name="Lewis D."/>
            <person name="Lewis T."/>
            <person name="Lindblad-toh K."/>
            <person name="Liu X."/>
            <person name="Lokyitsang T."/>
            <person name="Lokyitsang Y."/>
            <person name="Lucien O."/>
            <person name="Lui A."/>
            <person name="Ma L.J."/>
            <person name="Mabbitt R."/>
            <person name="Macdonald J."/>
            <person name="Maclean C."/>
            <person name="Major J."/>
            <person name="Manning J."/>
            <person name="Marabella R."/>
            <person name="Maru K."/>
            <person name="Matthews C."/>
            <person name="Mauceli E."/>
            <person name="Mccarthy M."/>
            <person name="Mcdonough S."/>
            <person name="Mcghee T."/>
            <person name="Meldrim J."/>
            <person name="Meneus L."/>
            <person name="Mesirov J."/>
            <person name="Mihalev A."/>
            <person name="Mihova T."/>
            <person name="Mikkelsen T."/>
            <person name="Mlenga V."/>
            <person name="Moru K."/>
            <person name="Mozes J."/>
            <person name="Mulrain L."/>
            <person name="Munson G."/>
            <person name="Naylor J."/>
            <person name="Newes C."/>
            <person name="Nguyen C."/>
            <person name="Nguyen N."/>
            <person name="Nguyen T."/>
            <person name="Nicol R."/>
            <person name="Nielsen C."/>
            <person name="Nizzari M."/>
            <person name="Norbu C."/>
            <person name="Norbu N."/>
            <person name="O'donnell P."/>
            <person name="Okoawo O."/>
            <person name="O'leary S."/>
            <person name="Omotosho B."/>
            <person name="O'neill K."/>
            <person name="Osman S."/>
            <person name="Parker S."/>
            <person name="Perrin D."/>
            <person name="Phunkhang P."/>
            <person name="Piqani B."/>
            <person name="Purcell S."/>
            <person name="Rachupka T."/>
            <person name="Ramasamy U."/>
            <person name="Rameau R."/>
            <person name="Ray V."/>
            <person name="Raymond C."/>
            <person name="Retta R."/>
            <person name="Richardson S."/>
            <person name="Rise C."/>
            <person name="Rodriguez J."/>
            <person name="Rogers J."/>
            <person name="Rogov P."/>
            <person name="Rutman M."/>
            <person name="Schupbach R."/>
            <person name="Seaman C."/>
            <person name="Settipalli S."/>
            <person name="Sharpe T."/>
            <person name="Sheridan J."/>
            <person name="Sherpa N."/>
            <person name="Shi J."/>
            <person name="Smirnov S."/>
            <person name="Smith C."/>
            <person name="Sougnez C."/>
            <person name="Spencer B."/>
            <person name="Stalker J."/>
            <person name="Stange-thomann N."/>
            <person name="Stavropoulos S."/>
            <person name="Stetson K."/>
            <person name="Stone C."/>
            <person name="Stone S."/>
            <person name="Stubbs M."/>
            <person name="Talamas J."/>
            <person name="Tchuinga P."/>
            <person name="Tenzing P."/>
            <person name="Tesfaye S."/>
            <person name="Theodore J."/>
            <person name="Thoulutsang Y."/>
            <person name="Topham K."/>
            <person name="Towey S."/>
            <person name="Tsamla T."/>
            <person name="Tsomo N."/>
            <person name="Vallee D."/>
            <person name="Vassiliev H."/>
            <person name="Venkataraman V."/>
            <person name="Vinson J."/>
            <person name="Vo A."/>
            <person name="Wade C."/>
            <person name="Wang S."/>
            <person name="Wangchuk T."/>
            <person name="Wangdi T."/>
            <person name="Whittaker C."/>
            <person name="Wilkinson J."/>
            <person name="Wu Y."/>
            <person name="Wyman D."/>
            <person name="Yadav S."/>
            <person name="Yang S."/>
            <person name="Yang X."/>
            <person name="Yeager S."/>
            <person name="Yee E."/>
            <person name="Young G."/>
            <person name="Zainoun J."/>
            <person name="Zembeck L."/>
            <person name="Zimmer A."/>
            <person name="Zody M."/>
            <person name="Lander E."/>
        </authorList>
    </citation>
    <scope>NUCLEOTIDE SEQUENCE [LARGE SCALE GENOMIC DNA]</scope>
</reference>
<dbReference type="GeneTree" id="ENSGT00530000067340"/>
<organism evidence="2 3">
    <name type="scientific">Ciona savignyi</name>
    <name type="common">Pacific transparent sea squirt</name>
    <dbReference type="NCBI Taxonomy" id="51511"/>
    <lineage>
        <taxon>Eukaryota</taxon>
        <taxon>Metazoa</taxon>
        <taxon>Chordata</taxon>
        <taxon>Tunicata</taxon>
        <taxon>Ascidiacea</taxon>
        <taxon>Phlebobranchia</taxon>
        <taxon>Cionidae</taxon>
        <taxon>Ciona</taxon>
    </lineage>
</organism>
<protein>
    <submittedName>
        <fullName evidence="2">Uncharacterized protein</fullName>
    </submittedName>
</protein>
<keyword evidence="3" id="KW-1185">Reference proteome</keyword>
<proteinExistence type="predicted"/>
<reference evidence="2" key="3">
    <citation type="submission" date="2025-09" db="UniProtKB">
        <authorList>
            <consortium name="Ensembl"/>
        </authorList>
    </citation>
    <scope>IDENTIFICATION</scope>
</reference>
<dbReference type="Ensembl" id="ENSCSAVT00000001422.1">
    <property type="protein sequence ID" value="ENSCSAVP00000001405.1"/>
    <property type="gene ID" value="ENSCSAVG00000000790.1"/>
</dbReference>
<evidence type="ECO:0000256" key="1">
    <source>
        <dbReference type="SAM" id="MobiDB-lite"/>
    </source>
</evidence>
<feature type="region of interest" description="Disordered" evidence="1">
    <location>
        <begin position="155"/>
        <end position="174"/>
    </location>
</feature>
<dbReference type="InParanoid" id="H2Y7V7"/>
<dbReference type="Proteomes" id="UP000007875">
    <property type="component" value="Unassembled WGS sequence"/>
</dbReference>